<evidence type="ECO:0008006" key="3">
    <source>
        <dbReference type="Google" id="ProtNLM"/>
    </source>
</evidence>
<evidence type="ECO:0000313" key="2">
    <source>
        <dbReference type="Proteomes" id="UP001054820"/>
    </source>
</evidence>
<gene>
    <name evidence="1" type="ORF">THMIRHAM_16430</name>
</gene>
<dbReference type="Gene3D" id="3.40.50.300">
    <property type="entry name" value="P-loop containing nucleotide triphosphate hydrolases"/>
    <property type="match status" value="1"/>
</dbReference>
<proteinExistence type="predicted"/>
<sequence length="272" mass="30331">MAQLDKPIDVQNIVLLGLPGSGKSHVAAALQQQFGCHLLASTDCQLEGSVLAFNRPGCLEWQDFLNLPIKQGDQQDTQSFWCVIDVRSVLPATGFEWLEEHLSRLLAIADGVVFTFTEAASLDEQAWWGQWVKNHSSNAKKPIVRLMNQLLPVSFSGFASIQMDGLQFDKLNQQEAALYQQSASYQFDVDRVVLDHLLMGLDSSRHNLAMRITRVKAIVRTLEYANLVVIEGTPYRWDTYAAETEQGLGKVEISGIGLDQAWLKQLIDAAKV</sequence>
<accession>A0ABM7MEI8</accession>
<evidence type="ECO:0000313" key="1">
    <source>
        <dbReference type="EMBL" id="BCN93858.1"/>
    </source>
</evidence>
<reference evidence="1" key="1">
    <citation type="journal article" date="2022" name="Arch. Microbiol.">
        <title>Thiomicrorhabdus immobilis sp. nov., a mesophilic sulfur-oxidizing bacterium isolated from sediment of a brackish lake in northern Japan.</title>
        <authorList>
            <person name="Kojima H."/>
            <person name="Mochizuki J."/>
            <person name="Kanda M."/>
            <person name="Watanabe T."/>
            <person name="Fukui M."/>
        </authorList>
    </citation>
    <scope>NUCLEOTIDE SEQUENCE</scope>
    <source>
        <strain evidence="1">Am19</strain>
    </source>
</reference>
<dbReference type="InterPro" id="IPR027417">
    <property type="entry name" value="P-loop_NTPase"/>
</dbReference>
<name>A0ABM7MEI8_9GAMM</name>
<organism evidence="1 2">
    <name type="scientific">Thiomicrorhabdus immobilis</name>
    <dbReference type="NCBI Taxonomy" id="2791037"/>
    <lineage>
        <taxon>Bacteria</taxon>
        <taxon>Pseudomonadati</taxon>
        <taxon>Pseudomonadota</taxon>
        <taxon>Gammaproteobacteria</taxon>
        <taxon>Thiotrichales</taxon>
        <taxon>Piscirickettsiaceae</taxon>
        <taxon>Thiomicrorhabdus</taxon>
    </lineage>
</organism>
<dbReference type="RefSeq" id="WP_237261286.1">
    <property type="nucleotide sequence ID" value="NZ_AP024202.1"/>
</dbReference>
<dbReference type="Proteomes" id="UP001054820">
    <property type="component" value="Chromosome"/>
</dbReference>
<dbReference type="EMBL" id="AP024202">
    <property type="protein sequence ID" value="BCN93858.1"/>
    <property type="molecule type" value="Genomic_DNA"/>
</dbReference>
<protein>
    <recommendedName>
        <fullName evidence="3">ATP-binding protein</fullName>
    </recommendedName>
</protein>
<keyword evidence="2" id="KW-1185">Reference proteome</keyword>
<dbReference type="SUPFAM" id="SSF52540">
    <property type="entry name" value="P-loop containing nucleoside triphosphate hydrolases"/>
    <property type="match status" value="1"/>
</dbReference>